<sequence>MASLMQRRMLSKEDEAATEEVEVRREDQDKINRFSRLHQRELALSEELKTKNKEKEELDDLSTELELADEDEKIQYKIGDAFFHVPLEQAQEMLETATTRLDDDISDLEDKMSTVRDQMTQLKVDLYARGRRRESHFGDGIEQLDVLDAQERYEEETKDRGIGALHHIRSRTRSRTHEVVIAWELDDPENPYNWPTSKKLFVLVMTAMLVINSTMGSALPSMAVPNITRDFGVTSTPQRVLPISVFLIGYVFGPIIWGPLSEHFGRRYLTIVTFFAFSIFTMACALAPTWPALLVFRLFCGVFASAPIAIVAGILADIYGEPRTRGRAFAVFMVTTVWGPLFSPIVSGFTSTTIGWRWTFWIALMYAGATIVLIVFIPETFGPILLSQRARRMRKEDPSLRVVAPRDLEETDLSRLLTVVLTRPLRMLFSEPIVSATCAYLALVYTIFYMSFQAFPIIFQQLYGLSPGVTGLCYLPIGGGAMLSMPVFWYWDGVLARAQDRGDRWVRREEYRRVPLACVGGPLYVASLFWLGFSARDSVSFVVPMLAGVPFGMGFMLIFMALLNYLTDAYEIFAASANAAASCCRSLLAVVLPLATTPMFARLGISGACALLGGLSAAMCVIPFVFIWKGPTIRSRSRFCIALRERKEEMLRKAEEERQRLERAAQREKEDVV</sequence>
<feature type="transmembrane region" description="Helical" evidence="13">
    <location>
        <begin position="433"/>
        <end position="452"/>
    </location>
</feature>
<dbReference type="PANTHER" id="PTHR23502:SF74">
    <property type="entry name" value="MAJOR FACILITATOR SUPERFAMILY (MFS) PROFILE DOMAIN-CONTAINING PROTEIN"/>
    <property type="match status" value="1"/>
</dbReference>
<feature type="transmembrane region" description="Helical" evidence="13">
    <location>
        <begin position="269"/>
        <end position="288"/>
    </location>
</feature>
<evidence type="ECO:0000259" key="14">
    <source>
        <dbReference type="PROSITE" id="PS50850"/>
    </source>
</evidence>
<dbReference type="PROSITE" id="PS50850">
    <property type="entry name" value="MFS"/>
    <property type="match status" value="1"/>
</dbReference>
<evidence type="ECO:0000256" key="10">
    <source>
        <dbReference type="ARBA" id="ARBA00024667"/>
    </source>
</evidence>
<dbReference type="SUPFAM" id="SSF103473">
    <property type="entry name" value="MFS general substrate transporter"/>
    <property type="match status" value="1"/>
</dbReference>
<evidence type="ECO:0000256" key="5">
    <source>
        <dbReference type="ARBA" id="ARBA00022475"/>
    </source>
</evidence>
<dbReference type="InterPro" id="IPR002777">
    <property type="entry name" value="PFD_beta-like"/>
</dbReference>
<evidence type="ECO:0000256" key="7">
    <source>
        <dbReference type="ARBA" id="ARBA00022989"/>
    </source>
</evidence>
<comment type="similarity">
    <text evidence="3">Belongs to the prefoldin subunit beta family.</text>
</comment>
<feature type="region of interest" description="Disordered" evidence="12">
    <location>
        <begin position="1"/>
        <end position="26"/>
    </location>
</feature>
<evidence type="ECO:0000256" key="11">
    <source>
        <dbReference type="SAM" id="Coils"/>
    </source>
</evidence>
<dbReference type="AlphaFoldDB" id="A0AB34FRR5"/>
<keyword evidence="7 13" id="KW-1133">Transmembrane helix</keyword>
<dbReference type="InterPro" id="IPR011701">
    <property type="entry name" value="MFS"/>
</dbReference>
<proteinExistence type="inferred from homology"/>
<comment type="caution">
    <text evidence="15">The sequence shown here is derived from an EMBL/GenBank/DDBJ whole genome shotgun (WGS) entry which is preliminary data.</text>
</comment>
<evidence type="ECO:0000256" key="13">
    <source>
        <dbReference type="SAM" id="Phobius"/>
    </source>
</evidence>
<dbReference type="GO" id="GO:0006457">
    <property type="term" value="P:protein folding"/>
    <property type="evidence" value="ECO:0007669"/>
    <property type="project" value="InterPro"/>
</dbReference>
<dbReference type="PANTHER" id="PTHR23502">
    <property type="entry name" value="MAJOR FACILITATOR SUPERFAMILY"/>
    <property type="match status" value="1"/>
</dbReference>
<feature type="transmembrane region" description="Helical" evidence="13">
    <location>
        <begin position="539"/>
        <end position="565"/>
    </location>
</feature>
<organism evidence="15 16">
    <name type="scientific">Purpureocillium lavendulum</name>
    <dbReference type="NCBI Taxonomy" id="1247861"/>
    <lineage>
        <taxon>Eukaryota</taxon>
        <taxon>Fungi</taxon>
        <taxon>Dikarya</taxon>
        <taxon>Ascomycota</taxon>
        <taxon>Pezizomycotina</taxon>
        <taxon>Sordariomycetes</taxon>
        <taxon>Hypocreomycetidae</taxon>
        <taxon>Hypocreales</taxon>
        <taxon>Ophiocordycipitaceae</taxon>
        <taxon>Purpureocillium</taxon>
    </lineage>
</organism>
<dbReference type="InterPro" id="IPR009053">
    <property type="entry name" value="Prefoldin"/>
</dbReference>
<dbReference type="Proteomes" id="UP001163105">
    <property type="component" value="Unassembled WGS sequence"/>
</dbReference>
<dbReference type="GO" id="GO:0016272">
    <property type="term" value="C:prefoldin complex"/>
    <property type="evidence" value="ECO:0007669"/>
    <property type="project" value="InterPro"/>
</dbReference>
<protein>
    <submittedName>
        <fullName evidence="15">Bicyclomycin resistance protein</fullName>
    </submittedName>
</protein>
<accession>A0AB34FRR5</accession>
<comment type="subcellular location">
    <subcellularLocation>
        <location evidence="2">Cell membrane</location>
    </subcellularLocation>
    <subcellularLocation>
        <location evidence="1">Membrane</location>
        <topology evidence="1">Multi-pass membrane protein</topology>
    </subcellularLocation>
</comment>
<reference evidence="15" key="1">
    <citation type="submission" date="2023-01" db="EMBL/GenBank/DDBJ databases">
        <title>The growth and conidiation of Purpureocillium lavendulum are regulated by nitrogen source and histone H3K14 acetylation.</title>
        <authorList>
            <person name="Tang P."/>
            <person name="Han J."/>
            <person name="Zhang C."/>
            <person name="Tang P."/>
            <person name="Qi F."/>
            <person name="Zhang K."/>
            <person name="Liang L."/>
        </authorList>
    </citation>
    <scope>NUCLEOTIDE SEQUENCE</scope>
    <source>
        <strain evidence="15">YMF1.00683</strain>
    </source>
</reference>
<feature type="transmembrane region" description="Helical" evidence="13">
    <location>
        <begin position="294"/>
        <end position="316"/>
    </location>
</feature>
<gene>
    <name evidence="15" type="ORF">O9K51_05354</name>
</gene>
<evidence type="ECO:0000256" key="2">
    <source>
        <dbReference type="ARBA" id="ARBA00004236"/>
    </source>
</evidence>
<evidence type="ECO:0000256" key="8">
    <source>
        <dbReference type="ARBA" id="ARBA00023136"/>
    </source>
</evidence>
<dbReference type="CDD" id="cd23165">
    <property type="entry name" value="Prefoldin_4"/>
    <property type="match status" value="1"/>
</dbReference>
<dbReference type="CDD" id="cd17323">
    <property type="entry name" value="MFS_Tpo1_MDR_like"/>
    <property type="match status" value="1"/>
</dbReference>
<keyword evidence="11" id="KW-0175">Coiled coil</keyword>
<feature type="compositionally biased region" description="Basic and acidic residues" evidence="12">
    <location>
        <begin position="10"/>
        <end position="26"/>
    </location>
</feature>
<keyword evidence="6 13" id="KW-0812">Transmembrane</keyword>
<evidence type="ECO:0000256" key="12">
    <source>
        <dbReference type="SAM" id="MobiDB-lite"/>
    </source>
</evidence>
<evidence type="ECO:0000256" key="9">
    <source>
        <dbReference type="ARBA" id="ARBA00023186"/>
    </source>
</evidence>
<evidence type="ECO:0000256" key="1">
    <source>
        <dbReference type="ARBA" id="ARBA00004141"/>
    </source>
</evidence>
<feature type="domain" description="Major facilitator superfamily (MFS) profile" evidence="14">
    <location>
        <begin position="200"/>
        <end position="631"/>
    </location>
</feature>
<dbReference type="GO" id="GO:0005737">
    <property type="term" value="C:cytoplasm"/>
    <property type="evidence" value="ECO:0007669"/>
    <property type="project" value="UniProtKB-ARBA"/>
</dbReference>
<feature type="transmembrane region" description="Helical" evidence="13">
    <location>
        <begin position="200"/>
        <end position="219"/>
    </location>
</feature>
<dbReference type="Pfam" id="PF07690">
    <property type="entry name" value="MFS_1"/>
    <property type="match status" value="1"/>
</dbReference>
<feature type="transmembrane region" description="Helical" evidence="13">
    <location>
        <begin position="472"/>
        <end position="491"/>
    </location>
</feature>
<feature type="region of interest" description="Disordered" evidence="12">
    <location>
        <begin position="652"/>
        <end position="673"/>
    </location>
</feature>
<comment type="similarity">
    <text evidence="4">Belongs to the major facilitator superfamily.</text>
</comment>
<evidence type="ECO:0000313" key="16">
    <source>
        <dbReference type="Proteomes" id="UP001163105"/>
    </source>
</evidence>
<feature type="transmembrane region" description="Helical" evidence="13">
    <location>
        <begin position="358"/>
        <end position="386"/>
    </location>
</feature>
<feature type="coiled-coil region" evidence="11">
    <location>
        <begin position="44"/>
        <end position="125"/>
    </location>
</feature>
<feature type="transmembrane region" description="Helical" evidence="13">
    <location>
        <begin position="514"/>
        <end position="533"/>
    </location>
</feature>
<dbReference type="InterPro" id="IPR020846">
    <property type="entry name" value="MFS_dom"/>
</dbReference>
<evidence type="ECO:0000256" key="6">
    <source>
        <dbReference type="ARBA" id="ARBA00022692"/>
    </source>
</evidence>
<dbReference type="FunFam" id="1.20.1250.20:FF:000082">
    <property type="entry name" value="MFS multidrug transporter, putative"/>
    <property type="match status" value="1"/>
</dbReference>
<dbReference type="GO" id="GO:0022857">
    <property type="term" value="F:transmembrane transporter activity"/>
    <property type="evidence" value="ECO:0007669"/>
    <property type="project" value="InterPro"/>
</dbReference>
<dbReference type="SUPFAM" id="SSF46579">
    <property type="entry name" value="Prefoldin"/>
    <property type="match status" value="1"/>
</dbReference>
<feature type="transmembrane region" description="Helical" evidence="13">
    <location>
        <begin position="600"/>
        <end position="628"/>
    </location>
</feature>
<dbReference type="Gene3D" id="1.10.287.370">
    <property type="match status" value="1"/>
</dbReference>
<keyword evidence="8 13" id="KW-0472">Membrane</keyword>
<keyword evidence="16" id="KW-1185">Reference proteome</keyword>
<feature type="transmembrane region" description="Helical" evidence="13">
    <location>
        <begin position="328"/>
        <end position="346"/>
    </location>
</feature>
<keyword evidence="9" id="KW-0143">Chaperone</keyword>
<dbReference type="GO" id="GO:0005886">
    <property type="term" value="C:plasma membrane"/>
    <property type="evidence" value="ECO:0007669"/>
    <property type="project" value="UniProtKB-SubCell"/>
</dbReference>
<evidence type="ECO:0000256" key="4">
    <source>
        <dbReference type="ARBA" id="ARBA00008335"/>
    </source>
</evidence>
<dbReference type="Gene3D" id="1.20.1250.20">
    <property type="entry name" value="MFS general substrate transporter like domains"/>
    <property type="match status" value="1"/>
</dbReference>
<dbReference type="FunFam" id="1.10.287.370:FF:000005">
    <property type="entry name" value="Prefoldin subunit 4"/>
    <property type="match status" value="1"/>
</dbReference>
<dbReference type="Pfam" id="PF01920">
    <property type="entry name" value="Prefoldin_2"/>
    <property type="match status" value="1"/>
</dbReference>
<comment type="function">
    <text evidence="10">Binds specifically to cytosolic chaperonin (c-CPN) and transfers target proteins to it. Binds to nascent polypeptide chain and promotes folding in an environment in which there are many competing pathways for nonnative proteins.</text>
</comment>
<dbReference type="EMBL" id="JAQHRD010000004">
    <property type="protein sequence ID" value="KAJ6441803.1"/>
    <property type="molecule type" value="Genomic_DNA"/>
</dbReference>
<evidence type="ECO:0000256" key="3">
    <source>
        <dbReference type="ARBA" id="ARBA00008045"/>
    </source>
</evidence>
<evidence type="ECO:0000313" key="15">
    <source>
        <dbReference type="EMBL" id="KAJ6441803.1"/>
    </source>
</evidence>
<dbReference type="InterPro" id="IPR036259">
    <property type="entry name" value="MFS_trans_sf"/>
</dbReference>
<feature type="transmembrane region" description="Helical" evidence="13">
    <location>
        <begin position="239"/>
        <end position="257"/>
    </location>
</feature>
<feature type="transmembrane region" description="Helical" evidence="13">
    <location>
        <begin position="572"/>
        <end position="594"/>
    </location>
</feature>
<dbReference type="GO" id="GO:0051082">
    <property type="term" value="F:unfolded protein binding"/>
    <property type="evidence" value="ECO:0007669"/>
    <property type="project" value="InterPro"/>
</dbReference>
<dbReference type="CDD" id="cd22249">
    <property type="entry name" value="UDM1_RNF168_RNF169-like"/>
    <property type="match status" value="1"/>
</dbReference>
<name>A0AB34FRR5_9HYPO</name>
<keyword evidence="5" id="KW-1003">Cell membrane</keyword>